<dbReference type="RefSeq" id="WP_166396401.1">
    <property type="nucleotide sequence ID" value="NZ_CP045121.1"/>
</dbReference>
<dbReference type="InterPro" id="IPR003918">
    <property type="entry name" value="NADH_UbQ_OxRdtase"/>
</dbReference>
<accession>A0A6G8PWX9</accession>
<dbReference type="PRINTS" id="PR01437">
    <property type="entry name" value="NUOXDRDTASE4"/>
</dbReference>
<organism evidence="9 10">
    <name type="scientific">Rubrobacter marinus</name>
    <dbReference type="NCBI Taxonomy" id="2653852"/>
    <lineage>
        <taxon>Bacteria</taxon>
        <taxon>Bacillati</taxon>
        <taxon>Actinomycetota</taxon>
        <taxon>Rubrobacteria</taxon>
        <taxon>Rubrobacterales</taxon>
        <taxon>Rubrobacteraceae</taxon>
        <taxon>Rubrobacter</taxon>
    </lineage>
</organism>
<reference evidence="9 10" key="1">
    <citation type="submission" date="2019-10" db="EMBL/GenBank/DDBJ databases">
        <title>Rubrobacter sp nov SCSIO 52915 isolated from a deep-sea sediment in the South China Sea.</title>
        <authorList>
            <person name="Chen R.W."/>
        </authorList>
    </citation>
    <scope>NUCLEOTIDE SEQUENCE [LARGE SCALE GENOMIC DNA]</scope>
    <source>
        <strain evidence="9 10">SCSIO 52915</strain>
    </source>
</reference>
<feature type="transmembrane region" description="Helical" evidence="7">
    <location>
        <begin position="205"/>
        <end position="229"/>
    </location>
</feature>
<protein>
    <submittedName>
        <fullName evidence="9">NADH-quinone oxidoreductase subunit M</fullName>
        <ecNumber evidence="9">1.6.5.-</ecNumber>
    </submittedName>
</protein>
<feature type="transmembrane region" description="Helical" evidence="7">
    <location>
        <begin position="83"/>
        <end position="103"/>
    </location>
</feature>
<dbReference type="GO" id="GO:0012505">
    <property type="term" value="C:endomembrane system"/>
    <property type="evidence" value="ECO:0007669"/>
    <property type="project" value="UniProtKB-SubCell"/>
</dbReference>
<keyword evidence="10" id="KW-1185">Reference proteome</keyword>
<dbReference type="PANTHER" id="PTHR43507">
    <property type="entry name" value="NADH-UBIQUINONE OXIDOREDUCTASE CHAIN 4"/>
    <property type="match status" value="1"/>
</dbReference>
<keyword evidence="5 7" id="KW-0472">Membrane</keyword>
<feature type="transmembrane region" description="Helical" evidence="7">
    <location>
        <begin position="269"/>
        <end position="291"/>
    </location>
</feature>
<evidence type="ECO:0000256" key="5">
    <source>
        <dbReference type="ARBA" id="ARBA00023136"/>
    </source>
</evidence>
<feature type="transmembrane region" description="Helical" evidence="7">
    <location>
        <begin position="163"/>
        <end position="185"/>
    </location>
</feature>
<name>A0A6G8PWX9_9ACTN</name>
<dbReference type="NCBIfam" id="TIGR01972">
    <property type="entry name" value="NDH_I_M"/>
    <property type="match status" value="1"/>
</dbReference>
<dbReference type="InterPro" id="IPR001750">
    <property type="entry name" value="ND/Mrp_TM"/>
</dbReference>
<evidence type="ECO:0000256" key="2">
    <source>
        <dbReference type="ARBA" id="ARBA00009025"/>
    </source>
</evidence>
<sequence length="487" mass="51278">MITTITIFFPLVAAVVMLAFPRTADARTVRYTALGLAAVPFLLTLYIYFRHRGDLGAPSLTQDVNWIEALGIGYRVGLDGLGFGMFFLSALLTLIAVVASWDVRENLKQYFGILFIAEVGMLGVFAAQDLILFYVFFEITLIPMYLLVGVWGDENRRPAAVKFFIYTFLGSTVMLAGFLALGILSGPNFSIDALNGGGLPRGAQVAIAAPILFGLLVKTPAVPLHSWLLDVYVSSPTSTNVVLSGILPKLGTYGLLKVALPLLPQGVEPYLPIIAALGVVNIIYGSFVAFMQPDLKALVAYSSIGTLGFILLGVASGNAVGLNGAVMQQVTHGLYSALLFILVGVIASRAGTRNIRELGGMAARMPWAGGLLALGALAAMGMPGLAVFVSEFMSIMGGFVAYPIAGALAALGIILSVMYLSYMLRRTIFGPAPERPALAAATDAGPVEMSAVVPLAFLLVLLGIFPGLLISVQRPAVELLLAAIGGS</sequence>
<evidence type="ECO:0000256" key="7">
    <source>
        <dbReference type="SAM" id="Phobius"/>
    </source>
</evidence>
<feature type="transmembrane region" description="Helical" evidence="7">
    <location>
        <begin position="241"/>
        <end position="263"/>
    </location>
</feature>
<dbReference type="Proteomes" id="UP000502706">
    <property type="component" value="Chromosome"/>
</dbReference>
<evidence type="ECO:0000259" key="8">
    <source>
        <dbReference type="Pfam" id="PF00361"/>
    </source>
</evidence>
<gene>
    <name evidence="9" type="ORF">GBA65_09565</name>
</gene>
<dbReference type="GO" id="GO:0003954">
    <property type="term" value="F:NADH dehydrogenase activity"/>
    <property type="evidence" value="ECO:0007669"/>
    <property type="project" value="TreeGrafter"/>
</dbReference>
<dbReference type="GO" id="GO:0042773">
    <property type="term" value="P:ATP synthesis coupled electron transport"/>
    <property type="evidence" value="ECO:0007669"/>
    <property type="project" value="InterPro"/>
</dbReference>
<feature type="transmembrane region" description="Helical" evidence="7">
    <location>
        <begin position="298"/>
        <end position="320"/>
    </location>
</feature>
<comment type="similarity">
    <text evidence="2">Belongs to the complex I subunit 4 family.</text>
</comment>
<dbReference type="GO" id="GO:0048039">
    <property type="term" value="F:ubiquinone binding"/>
    <property type="evidence" value="ECO:0007669"/>
    <property type="project" value="TreeGrafter"/>
</dbReference>
<dbReference type="GO" id="GO:0015990">
    <property type="term" value="P:electron transport coupled proton transport"/>
    <property type="evidence" value="ECO:0007669"/>
    <property type="project" value="TreeGrafter"/>
</dbReference>
<keyword evidence="9" id="KW-0560">Oxidoreductase</keyword>
<dbReference type="EMBL" id="CP045121">
    <property type="protein sequence ID" value="QIN78729.1"/>
    <property type="molecule type" value="Genomic_DNA"/>
</dbReference>
<feature type="transmembrane region" description="Helical" evidence="7">
    <location>
        <begin position="399"/>
        <end position="420"/>
    </location>
</feature>
<dbReference type="GO" id="GO:0008137">
    <property type="term" value="F:NADH dehydrogenase (ubiquinone) activity"/>
    <property type="evidence" value="ECO:0007669"/>
    <property type="project" value="InterPro"/>
</dbReference>
<evidence type="ECO:0000256" key="6">
    <source>
        <dbReference type="RuleBase" id="RU000320"/>
    </source>
</evidence>
<evidence type="ECO:0000256" key="3">
    <source>
        <dbReference type="ARBA" id="ARBA00022692"/>
    </source>
</evidence>
<feature type="domain" description="NADH:quinone oxidoreductase/Mrp antiporter transmembrane" evidence="8">
    <location>
        <begin position="127"/>
        <end position="412"/>
    </location>
</feature>
<keyword evidence="4 7" id="KW-1133">Transmembrane helix</keyword>
<dbReference type="Pfam" id="PF00361">
    <property type="entry name" value="Proton_antipo_M"/>
    <property type="match status" value="1"/>
</dbReference>
<dbReference type="KEGG" id="rmar:GBA65_09565"/>
<evidence type="ECO:0000313" key="9">
    <source>
        <dbReference type="EMBL" id="QIN78729.1"/>
    </source>
</evidence>
<dbReference type="InterPro" id="IPR010227">
    <property type="entry name" value="NADH_Q_OxRdtase_chainM/4"/>
</dbReference>
<evidence type="ECO:0000256" key="4">
    <source>
        <dbReference type="ARBA" id="ARBA00022989"/>
    </source>
</evidence>
<feature type="transmembrane region" description="Helical" evidence="7">
    <location>
        <begin position="110"/>
        <end position="127"/>
    </location>
</feature>
<keyword evidence="3 6" id="KW-0812">Transmembrane</keyword>
<evidence type="ECO:0000256" key="1">
    <source>
        <dbReference type="ARBA" id="ARBA00004127"/>
    </source>
</evidence>
<comment type="subcellular location">
    <subcellularLocation>
        <location evidence="1">Endomembrane system</location>
        <topology evidence="1">Multi-pass membrane protein</topology>
    </subcellularLocation>
    <subcellularLocation>
        <location evidence="6">Membrane</location>
        <topology evidence="6">Multi-pass membrane protein</topology>
    </subcellularLocation>
</comment>
<feature type="transmembrane region" description="Helical" evidence="7">
    <location>
        <begin position="371"/>
        <end position="393"/>
    </location>
</feature>
<proteinExistence type="inferred from homology"/>
<dbReference type="GO" id="GO:0016020">
    <property type="term" value="C:membrane"/>
    <property type="evidence" value="ECO:0007669"/>
    <property type="project" value="UniProtKB-SubCell"/>
</dbReference>
<dbReference type="PANTHER" id="PTHR43507:SF1">
    <property type="entry name" value="NADH-UBIQUINONE OXIDOREDUCTASE CHAIN 4"/>
    <property type="match status" value="1"/>
</dbReference>
<feature type="transmembrane region" description="Helical" evidence="7">
    <location>
        <begin position="31"/>
        <end position="49"/>
    </location>
</feature>
<dbReference type="EC" id="1.6.5.-" evidence="9"/>
<feature type="transmembrane region" description="Helical" evidence="7">
    <location>
        <begin position="133"/>
        <end position="151"/>
    </location>
</feature>
<feature type="transmembrane region" description="Helical" evidence="7">
    <location>
        <begin position="332"/>
        <end position="350"/>
    </location>
</feature>
<evidence type="ECO:0000313" key="10">
    <source>
        <dbReference type="Proteomes" id="UP000502706"/>
    </source>
</evidence>
<feature type="transmembrane region" description="Helical" evidence="7">
    <location>
        <begin position="451"/>
        <end position="472"/>
    </location>
</feature>
<dbReference type="AlphaFoldDB" id="A0A6G8PWX9"/>
<feature type="transmembrane region" description="Helical" evidence="7">
    <location>
        <begin position="6"/>
        <end position="24"/>
    </location>
</feature>